<organism evidence="8 9">
    <name type="scientific">Pristionchus fissidentatus</name>
    <dbReference type="NCBI Taxonomy" id="1538716"/>
    <lineage>
        <taxon>Eukaryota</taxon>
        <taxon>Metazoa</taxon>
        <taxon>Ecdysozoa</taxon>
        <taxon>Nematoda</taxon>
        <taxon>Chromadorea</taxon>
        <taxon>Rhabditida</taxon>
        <taxon>Rhabditina</taxon>
        <taxon>Diplogasteromorpha</taxon>
        <taxon>Diplogasteroidea</taxon>
        <taxon>Neodiplogasteridae</taxon>
        <taxon>Pristionchus</taxon>
    </lineage>
</organism>
<keyword evidence="5" id="KW-0804">Transcription</keyword>
<evidence type="ECO:0000256" key="6">
    <source>
        <dbReference type="ARBA" id="ARBA00023242"/>
    </source>
</evidence>
<comment type="similarity">
    <text evidence="2">Belongs to the EAF7 family.</text>
</comment>
<evidence type="ECO:0000256" key="2">
    <source>
        <dbReference type="ARBA" id="ARBA00007117"/>
    </source>
</evidence>
<keyword evidence="9" id="KW-1185">Reference proteome</keyword>
<evidence type="ECO:0000256" key="7">
    <source>
        <dbReference type="SAM" id="MobiDB-lite"/>
    </source>
</evidence>
<keyword evidence="6" id="KW-0539">Nucleus</keyword>
<feature type="non-terminal residue" evidence="8">
    <location>
        <position position="1"/>
    </location>
</feature>
<keyword evidence="4" id="KW-0805">Transcription regulation</keyword>
<gene>
    <name evidence="8" type="ORF">PFISCL1PPCAC_23729</name>
</gene>
<feature type="compositionally biased region" description="Polar residues" evidence="7">
    <location>
        <begin position="223"/>
        <end position="233"/>
    </location>
</feature>
<dbReference type="GO" id="GO:0006325">
    <property type="term" value="P:chromatin organization"/>
    <property type="evidence" value="ECO:0007669"/>
    <property type="project" value="UniProtKB-KW"/>
</dbReference>
<evidence type="ECO:0000313" key="9">
    <source>
        <dbReference type="Proteomes" id="UP001432322"/>
    </source>
</evidence>
<protein>
    <submittedName>
        <fullName evidence="8">Uncharacterized protein</fullName>
    </submittedName>
</protein>
<dbReference type="PANTHER" id="PTHR13581">
    <property type="entry name" value="MRG-BINDING PROTEIN"/>
    <property type="match status" value="1"/>
</dbReference>
<proteinExistence type="inferred from homology"/>
<sequence>TNSTSAMPSLQLKMKKSEDEIRRLFFDSNLKKASSVRGIGIANPNASHDWTEVSELRLFTKAIHFKPAGVNRHFNLGQLINYMNNIYEDEEDTDFEVFLTPEDFKLYQKRREVTNKADIYIFKPAYKIRPNGAMIMEKMRQFYDMDTVENHEYLPDVFTAKSDFCLEPERVASVDTMKKEDVDRLTPTVARKKMKGDNSRSNSPSMSTLAKRKKALTADESRSASPASTTKKH</sequence>
<reference evidence="8" key="1">
    <citation type="submission" date="2023-10" db="EMBL/GenBank/DDBJ databases">
        <title>Genome assembly of Pristionchus species.</title>
        <authorList>
            <person name="Yoshida K."/>
            <person name="Sommer R.J."/>
        </authorList>
    </citation>
    <scope>NUCLEOTIDE SEQUENCE</scope>
    <source>
        <strain evidence="8">RS5133</strain>
    </source>
</reference>
<name>A0AAV5WN26_9BILA</name>
<dbReference type="Proteomes" id="UP001432322">
    <property type="component" value="Unassembled WGS sequence"/>
</dbReference>
<dbReference type="GO" id="GO:0005634">
    <property type="term" value="C:nucleus"/>
    <property type="evidence" value="ECO:0007669"/>
    <property type="project" value="UniProtKB-SubCell"/>
</dbReference>
<evidence type="ECO:0000256" key="5">
    <source>
        <dbReference type="ARBA" id="ARBA00023163"/>
    </source>
</evidence>
<accession>A0AAV5WN26</accession>
<dbReference type="EMBL" id="BTSY01000006">
    <property type="protein sequence ID" value="GMT32432.1"/>
    <property type="molecule type" value="Genomic_DNA"/>
</dbReference>
<dbReference type="InterPro" id="IPR012423">
    <property type="entry name" value="Eaf7/MRGBP"/>
</dbReference>
<keyword evidence="3" id="KW-0156">Chromatin regulator</keyword>
<dbReference type="GO" id="GO:0006357">
    <property type="term" value="P:regulation of transcription by RNA polymerase II"/>
    <property type="evidence" value="ECO:0007669"/>
    <property type="project" value="TreeGrafter"/>
</dbReference>
<evidence type="ECO:0000256" key="4">
    <source>
        <dbReference type="ARBA" id="ARBA00023015"/>
    </source>
</evidence>
<comment type="subcellular location">
    <subcellularLocation>
        <location evidence="1">Nucleus</location>
    </subcellularLocation>
</comment>
<comment type="caution">
    <text evidence="8">The sequence shown here is derived from an EMBL/GenBank/DDBJ whole genome shotgun (WGS) entry which is preliminary data.</text>
</comment>
<evidence type="ECO:0000313" key="8">
    <source>
        <dbReference type="EMBL" id="GMT32432.1"/>
    </source>
</evidence>
<dbReference type="GO" id="GO:0035267">
    <property type="term" value="C:NuA4 histone acetyltransferase complex"/>
    <property type="evidence" value="ECO:0007669"/>
    <property type="project" value="TreeGrafter"/>
</dbReference>
<evidence type="ECO:0000256" key="3">
    <source>
        <dbReference type="ARBA" id="ARBA00022853"/>
    </source>
</evidence>
<dbReference type="PANTHER" id="PTHR13581:SF5">
    <property type="entry name" value="MRG_MORF4L-BINDING PROTEIN"/>
    <property type="match status" value="1"/>
</dbReference>
<dbReference type="Pfam" id="PF07904">
    <property type="entry name" value="Eaf7"/>
    <property type="match status" value="1"/>
</dbReference>
<feature type="compositionally biased region" description="Polar residues" evidence="7">
    <location>
        <begin position="199"/>
        <end position="208"/>
    </location>
</feature>
<dbReference type="AlphaFoldDB" id="A0AAV5WN26"/>
<evidence type="ECO:0000256" key="1">
    <source>
        <dbReference type="ARBA" id="ARBA00004123"/>
    </source>
</evidence>
<feature type="region of interest" description="Disordered" evidence="7">
    <location>
        <begin position="190"/>
        <end position="233"/>
    </location>
</feature>